<evidence type="ECO:0000313" key="3">
    <source>
        <dbReference type="EMBL" id="GGY02641.1"/>
    </source>
</evidence>
<accession>A0ABQ2Z2X7</accession>
<name>A0ABQ2Z2X7_9ACTN</name>
<feature type="chain" id="PRO_5047046927" description="Peptidoglycan binding-like domain-containing protein" evidence="1">
    <location>
        <begin position="32"/>
        <end position="142"/>
    </location>
</feature>
<dbReference type="EMBL" id="BMWE01000001">
    <property type="protein sequence ID" value="GGY02641.1"/>
    <property type="molecule type" value="Genomic_DNA"/>
</dbReference>
<evidence type="ECO:0000313" key="4">
    <source>
        <dbReference type="Proteomes" id="UP000653308"/>
    </source>
</evidence>
<sequence>MRTMTRLFTAAALTMLVTTLGVAPLSTPAYAATPTCTDVVRKYSASGERMFIPVYYSTLNDTCLMRRGNYDNNAVKYLQEVLRDIYHYDIAVDGDFGPATENALIRLQRQLRITADGIYGPQTRDAICWPVYYGSGCWWYDE</sequence>
<feature type="signal peptide" evidence="1">
    <location>
        <begin position="1"/>
        <end position="31"/>
    </location>
</feature>
<evidence type="ECO:0000259" key="2">
    <source>
        <dbReference type="Pfam" id="PF01471"/>
    </source>
</evidence>
<keyword evidence="4" id="KW-1185">Reference proteome</keyword>
<dbReference type="Pfam" id="PF01471">
    <property type="entry name" value="PG_binding_1"/>
    <property type="match status" value="1"/>
</dbReference>
<dbReference type="InterPro" id="IPR036366">
    <property type="entry name" value="PGBDSf"/>
</dbReference>
<organism evidence="3 4">
    <name type="scientific">Streptomyces djakartensis</name>
    <dbReference type="NCBI Taxonomy" id="68193"/>
    <lineage>
        <taxon>Bacteria</taxon>
        <taxon>Bacillati</taxon>
        <taxon>Actinomycetota</taxon>
        <taxon>Actinomycetes</taxon>
        <taxon>Kitasatosporales</taxon>
        <taxon>Streptomycetaceae</taxon>
        <taxon>Streptomyces</taxon>
    </lineage>
</organism>
<gene>
    <name evidence="3" type="ORF">GCM10010384_03210</name>
</gene>
<reference evidence="4" key="1">
    <citation type="journal article" date="2019" name="Int. J. Syst. Evol. Microbiol.">
        <title>The Global Catalogue of Microorganisms (GCM) 10K type strain sequencing project: providing services to taxonomists for standard genome sequencing and annotation.</title>
        <authorList>
            <consortium name="The Broad Institute Genomics Platform"/>
            <consortium name="The Broad Institute Genome Sequencing Center for Infectious Disease"/>
            <person name="Wu L."/>
            <person name="Ma J."/>
        </authorList>
    </citation>
    <scope>NUCLEOTIDE SEQUENCE [LARGE SCALE GENOMIC DNA]</scope>
    <source>
        <strain evidence="4">JCM 4957</strain>
    </source>
</reference>
<proteinExistence type="predicted"/>
<protein>
    <recommendedName>
        <fullName evidence="2">Peptidoglycan binding-like domain-containing protein</fullName>
    </recommendedName>
</protein>
<dbReference type="Gene3D" id="1.10.101.10">
    <property type="entry name" value="PGBD-like superfamily/PGBD"/>
    <property type="match status" value="1"/>
</dbReference>
<comment type="caution">
    <text evidence="3">The sequence shown here is derived from an EMBL/GenBank/DDBJ whole genome shotgun (WGS) entry which is preliminary data.</text>
</comment>
<dbReference type="SUPFAM" id="SSF47090">
    <property type="entry name" value="PGBD-like"/>
    <property type="match status" value="1"/>
</dbReference>
<dbReference type="Proteomes" id="UP000653308">
    <property type="component" value="Unassembled WGS sequence"/>
</dbReference>
<keyword evidence="1" id="KW-0732">Signal</keyword>
<feature type="domain" description="Peptidoglycan binding-like" evidence="2">
    <location>
        <begin position="72"/>
        <end position="127"/>
    </location>
</feature>
<dbReference type="InterPro" id="IPR002477">
    <property type="entry name" value="Peptidoglycan-bd-like"/>
</dbReference>
<evidence type="ECO:0000256" key="1">
    <source>
        <dbReference type="SAM" id="SignalP"/>
    </source>
</evidence>
<dbReference type="InterPro" id="IPR036365">
    <property type="entry name" value="PGBD-like_sf"/>
</dbReference>